<evidence type="ECO:0000259" key="3">
    <source>
        <dbReference type="PROSITE" id="PS51332"/>
    </source>
</evidence>
<dbReference type="GO" id="GO:0046872">
    <property type="term" value="F:metal ion binding"/>
    <property type="evidence" value="ECO:0007669"/>
    <property type="project" value="UniProtKB-KW"/>
</dbReference>
<proteinExistence type="predicted"/>
<dbReference type="EMBL" id="LAZR01005398">
    <property type="protein sequence ID" value="KKN00244.1"/>
    <property type="molecule type" value="Genomic_DNA"/>
</dbReference>
<dbReference type="Pfam" id="PF02607">
    <property type="entry name" value="B12-binding_2"/>
    <property type="match status" value="1"/>
</dbReference>
<dbReference type="GO" id="GO:0046653">
    <property type="term" value="P:tetrahydrofolate metabolic process"/>
    <property type="evidence" value="ECO:0007669"/>
    <property type="project" value="TreeGrafter"/>
</dbReference>
<evidence type="ECO:0000259" key="4">
    <source>
        <dbReference type="PROSITE" id="PS51337"/>
    </source>
</evidence>
<comment type="caution">
    <text evidence="5">The sequence shown here is derived from an EMBL/GenBank/DDBJ whole genome shotgun (WGS) entry which is preliminary data.</text>
</comment>
<dbReference type="PROSITE" id="PS51332">
    <property type="entry name" value="B12_BINDING"/>
    <property type="match status" value="1"/>
</dbReference>
<evidence type="ECO:0000256" key="2">
    <source>
        <dbReference type="ARBA" id="ARBA00023285"/>
    </source>
</evidence>
<dbReference type="InterPro" id="IPR006158">
    <property type="entry name" value="Cobalamin-bd"/>
</dbReference>
<dbReference type="GO" id="GO:0031419">
    <property type="term" value="F:cobalamin binding"/>
    <property type="evidence" value="ECO:0007669"/>
    <property type="project" value="InterPro"/>
</dbReference>
<dbReference type="InterPro" id="IPR036724">
    <property type="entry name" value="Cobalamin-bd_sf"/>
</dbReference>
<feature type="domain" description="B12-binding" evidence="3">
    <location>
        <begin position="87"/>
        <end position="218"/>
    </location>
</feature>
<name>A0A0F9M3E4_9ZZZZ</name>
<dbReference type="GO" id="GO:0050667">
    <property type="term" value="P:homocysteine metabolic process"/>
    <property type="evidence" value="ECO:0007669"/>
    <property type="project" value="TreeGrafter"/>
</dbReference>
<protein>
    <recommendedName>
        <fullName evidence="6">B12-binding domain-containing protein</fullName>
    </recommendedName>
</protein>
<dbReference type="Gene3D" id="1.10.1240.10">
    <property type="entry name" value="Methionine synthase domain"/>
    <property type="match status" value="1"/>
</dbReference>
<sequence>MSSGLTNNLIELEREKVLSEVKERLKRNEDPMKIFEEAKQGMEVVGERYKKKEYFLAELMLSGDLFREIMELIEPYLKETKPDEDFKGKIIIVTLQGDIHDLGKNILATLLKLEGFEVIDLGVDVNPDIVVEKVKEIQPDFLGFSALLTITFDPMKDVIEKLKEAGLRDKLKIMVGGGITTPLVKDYIGADFQTIDAMEGVNYCLEIINARVVIRARGGI</sequence>
<dbReference type="SMART" id="SM01018">
    <property type="entry name" value="B12-binding_2"/>
    <property type="match status" value="1"/>
</dbReference>
<gene>
    <name evidence="5" type="ORF">LCGC14_1139720</name>
</gene>
<dbReference type="GO" id="GO:0008705">
    <property type="term" value="F:methionine synthase activity"/>
    <property type="evidence" value="ECO:0007669"/>
    <property type="project" value="TreeGrafter"/>
</dbReference>
<evidence type="ECO:0000256" key="1">
    <source>
        <dbReference type="ARBA" id="ARBA00022723"/>
    </source>
</evidence>
<dbReference type="PANTHER" id="PTHR45833">
    <property type="entry name" value="METHIONINE SYNTHASE"/>
    <property type="match status" value="1"/>
</dbReference>
<dbReference type="InterPro" id="IPR050554">
    <property type="entry name" value="Met_Synthase/Corrinoid"/>
</dbReference>
<feature type="domain" description="B12-binding N-terminal" evidence="4">
    <location>
        <begin position="1"/>
        <end position="85"/>
    </location>
</feature>
<accession>A0A0F9M3E4</accession>
<keyword evidence="2" id="KW-0170">Cobalt</keyword>
<dbReference type="PANTHER" id="PTHR45833:SF1">
    <property type="entry name" value="METHIONINE SYNTHASE"/>
    <property type="match status" value="1"/>
</dbReference>
<dbReference type="GO" id="GO:0005829">
    <property type="term" value="C:cytosol"/>
    <property type="evidence" value="ECO:0007669"/>
    <property type="project" value="TreeGrafter"/>
</dbReference>
<evidence type="ECO:0000313" key="5">
    <source>
        <dbReference type="EMBL" id="KKN00244.1"/>
    </source>
</evidence>
<dbReference type="PROSITE" id="PS51337">
    <property type="entry name" value="B12_BINDING_NTER"/>
    <property type="match status" value="1"/>
</dbReference>
<dbReference type="InterPro" id="IPR003759">
    <property type="entry name" value="Cbl-bd_cap"/>
</dbReference>
<dbReference type="Gene3D" id="3.40.50.280">
    <property type="entry name" value="Cobalamin-binding domain"/>
    <property type="match status" value="1"/>
</dbReference>
<keyword evidence="1" id="KW-0479">Metal-binding</keyword>
<reference evidence="5" key="1">
    <citation type="journal article" date="2015" name="Nature">
        <title>Complex archaea that bridge the gap between prokaryotes and eukaryotes.</title>
        <authorList>
            <person name="Spang A."/>
            <person name="Saw J.H."/>
            <person name="Jorgensen S.L."/>
            <person name="Zaremba-Niedzwiedzka K."/>
            <person name="Martijn J."/>
            <person name="Lind A.E."/>
            <person name="van Eijk R."/>
            <person name="Schleper C."/>
            <person name="Guy L."/>
            <person name="Ettema T.J."/>
        </authorList>
    </citation>
    <scope>NUCLEOTIDE SEQUENCE</scope>
</reference>
<dbReference type="SUPFAM" id="SSF47644">
    <property type="entry name" value="Methionine synthase domain"/>
    <property type="match status" value="1"/>
</dbReference>
<organism evidence="5">
    <name type="scientific">marine sediment metagenome</name>
    <dbReference type="NCBI Taxonomy" id="412755"/>
    <lineage>
        <taxon>unclassified sequences</taxon>
        <taxon>metagenomes</taxon>
        <taxon>ecological metagenomes</taxon>
    </lineage>
</organism>
<dbReference type="SUPFAM" id="SSF52242">
    <property type="entry name" value="Cobalamin (vitamin B12)-binding domain"/>
    <property type="match status" value="1"/>
</dbReference>
<dbReference type="InterPro" id="IPR036594">
    <property type="entry name" value="Meth_synthase_dom"/>
</dbReference>
<dbReference type="Pfam" id="PF02310">
    <property type="entry name" value="B12-binding"/>
    <property type="match status" value="1"/>
</dbReference>
<dbReference type="AlphaFoldDB" id="A0A0F9M3E4"/>
<evidence type="ECO:0008006" key="6">
    <source>
        <dbReference type="Google" id="ProtNLM"/>
    </source>
</evidence>